<dbReference type="Proteomes" id="UP000499080">
    <property type="component" value="Unassembled WGS sequence"/>
</dbReference>
<dbReference type="EMBL" id="BGPR01069475">
    <property type="protein sequence ID" value="GBO43110.1"/>
    <property type="molecule type" value="Genomic_DNA"/>
</dbReference>
<evidence type="ECO:0000256" key="1">
    <source>
        <dbReference type="SAM" id="MobiDB-lite"/>
    </source>
</evidence>
<gene>
    <name evidence="2" type="ORF">AVEN_238896_1</name>
</gene>
<accession>A0A4Y2X2V6</accession>
<name>A0A4Y2X2V6_ARAVE</name>
<feature type="compositionally biased region" description="Basic residues" evidence="1">
    <location>
        <begin position="98"/>
        <end position="113"/>
    </location>
</feature>
<sequence length="164" mass="18692">MSLEYGIQSARMNEPNAIRIFFLSFFTPRIHRAFKSQPFGALLESPSARKSDFTGNFPRGNFLSPGVSLRVPANRKIIALFNRIQNHFSVSEPIETRSKRRRTLAHPLRKGRRGGPSEATIPETAIERTTQECSQPKRGLKSPFRKSEEFSSFFRGRALPRKEA</sequence>
<reference evidence="2 3" key="1">
    <citation type="journal article" date="2019" name="Sci. Rep.">
        <title>Orb-weaving spider Araneus ventricosus genome elucidates the spidroin gene catalogue.</title>
        <authorList>
            <person name="Kono N."/>
            <person name="Nakamura H."/>
            <person name="Ohtoshi R."/>
            <person name="Moran D.A.P."/>
            <person name="Shinohara A."/>
            <person name="Yoshida Y."/>
            <person name="Fujiwara M."/>
            <person name="Mori M."/>
            <person name="Tomita M."/>
            <person name="Arakawa K."/>
        </authorList>
    </citation>
    <scope>NUCLEOTIDE SEQUENCE [LARGE SCALE GENOMIC DNA]</scope>
</reference>
<organism evidence="2 3">
    <name type="scientific">Araneus ventricosus</name>
    <name type="common">Orbweaver spider</name>
    <name type="synonym">Epeira ventricosa</name>
    <dbReference type="NCBI Taxonomy" id="182803"/>
    <lineage>
        <taxon>Eukaryota</taxon>
        <taxon>Metazoa</taxon>
        <taxon>Ecdysozoa</taxon>
        <taxon>Arthropoda</taxon>
        <taxon>Chelicerata</taxon>
        <taxon>Arachnida</taxon>
        <taxon>Araneae</taxon>
        <taxon>Araneomorphae</taxon>
        <taxon>Entelegynae</taxon>
        <taxon>Araneoidea</taxon>
        <taxon>Araneidae</taxon>
        <taxon>Araneus</taxon>
    </lineage>
</organism>
<comment type="caution">
    <text evidence="2">The sequence shown here is derived from an EMBL/GenBank/DDBJ whole genome shotgun (WGS) entry which is preliminary data.</text>
</comment>
<evidence type="ECO:0000313" key="2">
    <source>
        <dbReference type="EMBL" id="GBO43110.1"/>
    </source>
</evidence>
<protein>
    <submittedName>
        <fullName evidence="2">Uncharacterized protein</fullName>
    </submittedName>
</protein>
<feature type="region of interest" description="Disordered" evidence="1">
    <location>
        <begin position="95"/>
        <end position="145"/>
    </location>
</feature>
<dbReference type="AlphaFoldDB" id="A0A4Y2X2V6"/>
<keyword evidence="3" id="KW-1185">Reference proteome</keyword>
<proteinExistence type="predicted"/>
<evidence type="ECO:0000313" key="3">
    <source>
        <dbReference type="Proteomes" id="UP000499080"/>
    </source>
</evidence>